<dbReference type="InterPro" id="IPR011990">
    <property type="entry name" value="TPR-like_helical_dom_sf"/>
</dbReference>
<dbReference type="GO" id="GO:0005483">
    <property type="term" value="F:soluble NSF attachment protein activity"/>
    <property type="evidence" value="ECO:0007669"/>
    <property type="project" value="TreeGrafter"/>
</dbReference>
<reference evidence="4" key="1">
    <citation type="submission" date="2018-11" db="EMBL/GenBank/DDBJ databases">
        <title>Myxobolus squamalis genome and transcriptome.</title>
        <authorList>
            <person name="Yahalomi D."/>
            <person name="Atkinson S.D."/>
            <person name="Neuhof M."/>
            <person name="Chang E.S."/>
            <person name="Philippe H."/>
            <person name="Cartwright P."/>
            <person name="Bartholomew J.L."/>
            <person name="Huchon D."/>
        </authorList>
    </citation>
    <scope>NUCLEOTIDE SEQUENCE</scope>
    <source>
        <strain evidence="4">71B08</strain>
        <tissue evidence="4">Whole</tissue>
    </source>
</reference>
<name>A0A6B2G3Y8_MYXSQ</name>
<dbReference type="Pfam" id="PF14938">
    <property type="entry name" value="SNAP"/>
    <property type="match status" value="1"/>
</dbReference>
<keyword evidence="3" id="KW-0653">Protein transport</keyword>
<dbReference type="GO" id="GO:0031201">
    <property type="term" value="C:SNARE complex"/>
    <property type="evidence" value="ECO:0007669"/>
    <property type="project" value="TreeGrafter"/>
</dbReference>
<dbReference type="GO" id="GO:0019905">
    <property type="term" value="F:syntaxin binding"/>
    <property type="evidence" value="ECO:0007669"/>
    <property type="project" value="TreeGrafter"/>
</dbReference>
<evidence type="ECO:0000256" key="1">
    <source>
        <dbReference type="ARBA" id="ARBA00010050"/>
    </source>
</evidence>
<comment type="similarity">
    <text evidence="1">Belongs to the SNAP family.</text>
</comment>
<evidence type="ECO:0000256" key="2">
    <source>
        <dbReference type="ARBA" id="ARBA00022448"/>
    </source>
</evidence>
<evidence type="ECO:0000256" key="3">
    <source>
        <dbReference type="ARBA" id="ARBA00022927"/>
    </source>
</evidence>
<dbReference type="PANTHER" id="PTHR13768:SF8">
    <property type="entry name" value="ALPHA-SOLUBLE NSF ATTACHMENT PROTEIN"/>
    <property type="match status" value="1"/>
</dbReference>
<keyword evidence="2" id="KW-0813">Transport</keyword>
<organism evidence="4">
    <name type="scientific">Myxobolus squamalis</name>
    <name type="common">Myxosporean</name>
    <dbReference type="NCBI Taxonomy" id="59785"/>
    <lineage>
        <taxon>Eukaryota</taxon>
        <taxon>Metazoa</taxon>
        <taxon>Cnidaria</taxon>
        <taxon>Myxozoa</taxon>
        <taxon>Myxosporea</taxon>
        <taxon>Bivalvulida</taxon>
        <taxon>Platysporina</taxon>
        <taxon>Myxobolidae</taxon>
        <taxon>Myxobolus</taxon>
    </lineage>
</organism>
<sequence>MTDKEKAEEYLNRAKNLLSSGGFFSRMMGHKPDAEEAMIMYKKAGTRFKVAQLWKDAALAYMAAAKIYENDKNEKYATAENYAEAGNCFRKESPNDALNAYQKSIDIYFEMVSQFLKI</sequence>
<dbReference type="GO" id="GO:0005774">
    <property type="term" value="C:vacuolar membrane"/>
    <property type="evidence" value="ECO:0007669"/>
    <property type="project" value="TreeGrafter"/>
</dbReference>
<accession>A0A6B2G3Y8</accession>
<dbReference type="SUPFAM" id="SSF48452">
    <property type="entry name" value="TPR-like"/>
    <property type="match status" value="1"/>
</dbReference>
<proteinExistence type="inferred from homology"/>
<dbReference type="AlphaFoldDB" id="A0A6B2G3Y8"/>
<dbReference type="InterPro" id="IPR000744">
    <property type="entry name" value="NSF_attach"/>
</dbReference>
<dbReference type="Gene3D" id="1.25.40.10">
    <property type="entry name" value="Tetratricopeptide repeat domain"/>
    <property type="match status" value="1"/>
</dbReference>
<dbReference type="EMBL" id="GHBR01004691">
    <property type="protein sequence ID" value="NDJ98202.1"/>
    <property type="molecule type" value="Transcribed_RNA"/>
</dbReference>
<dbReference type="GO" id="GO:0035494">
    <property type="term" value="P:SNARE complex disassembly"/>
    <property type="evidence" value="ECO:0007669"/>
    <property type="project" value="TreeGrafter"/>
</dbReference>
<protein>
    <submittedName>
        <fullName evidence="4">Beta-soluble NSF attachment protein (Trinotate prediction)</fullName>
    </submittedName>
</protein>
<evidence type="ECO:0000313" key="4">
    <source>
        <dbReference type="EMBL" id="NDJ98202.1"/>
    </source>
</evidence>
<dbReference type="PANTHER" id="PTHR13768">
    <property type="entry name" value="SOLUBLE NSF ATTACHMENT PROTEIN SNAP"/>
    <property type="match status" value="1"/>
</dbReference>
<dbReference type="GO" id="GO:0006886">
    <property type="term" value="P:intracellular protein transport"/>
    <property type="evidence" value="ECO:0007669"/>
    <property type="project" value="InterPro"/>
</dbReference>